<dbReference type="GO" id="GO:0005886">
    <property type="term" value="C:plasma membrane"/>
    <property type="evidence" value="ECO:0007669"/>
    <property type="project" value="Ensembl"/>
</dbReference>
<evidence type="ECO:0000313" key="13">
    <source>
        <dbReference type="Proteomes" id="UP000694540"/>
    </source>
</evidence>
<evidence type="ECO:0000256" key="5">
    <source>
        <dbReference type="ARBA" id="ARBA00022989"/>
    </source>
</evidence>
<feature type="transmembrane region" description="Helical" evidence="10">
    <location>
        <begin position="335"/>
        <end position="356"/>
    </location>
</feature>
<feature type="transmembrane region" description="Helical" evidence="10">
    <location>
        <begin position="20"/>
        <end position="44"/>
    </location>
</feature>
<dbReference type="GO" id="GO:0015271">
    <property type="term" value="F:outward rectifier potassium channel activity"/>
    <property type="evidence" value="ECO:0007669"/>
    <property type="project" value="Ensembl"/>
</dbReference>
<dbReference type="InterPro" id="IPR013099">
    <property type="entry name" value="K_chnl_dom"/>
</dbReference>
<name>A0A8C3X6M6_9CETA</name>
<keyword evidence="5 10" id="KW-1133">Transmembrane helix</keyword>
<comment type="subcellular location">
    <subcellularLocation>
        <location evidence="1">Membrane</location>
        <topology evidence="1">Multi-pass membrane protein</topology>
    </subcellularLocation>
</comment>
<dbReference type="PANTHER" id="PTHR11003">
    <property type="entry name" value="POTASSIUM CHANNEL, SUBFAMILY K"/>
    <property type="match status" value="1"/>
</dbReference>
<keyword evidence="6 9" id="KW-0406">Ion transport</keyword>
<gene>
    <name evidence="12" type="primary">KCNK18</name>
</gene>
<comment type="similarity">
    <text evidence="9">Belongs to the two pore domain potassium channel (TC 1.A.1.8) family.</text>
</comment>
<dbReference type="Proteomes" id="UP000694540">
    <property type="component" value="Unplaced"/>
</dbReference>
<dbReference type="InterPro" id="IPR003280">
    <property type="entry name" value="2pore_dom_K_chnl"/>
</dbReference>
<evidence type="ECO:0000313" key="12">
    <source>
        <dbReference type="Ensembl" id="ENSCWAP00000024933.1"/>
    </source>
</evidence>
<keyword evidence="8 9" id="KW-0407">Ion channel</keyword>
<dbReference type="Gene3D" id="1.10.287.70">
    <property type="match status" value="1"/>
</dbReference>
<dbReference type="Ensembl" id="ENSCWAT00000027031.1">
    <property type="protein sequence ID" value="ENSCWAP00000024933.1"/>
    <property type="gene ID" value="ENSCWAG00000018968.1"/>
</dbReference>
<dbReference type="GO" id="GO:0097623">
    <property type="term" value="P:potassium ion export across plasma membrane"/>
    <property type="evidence" value="ECO:0007669"/>
    <property type="project" value="Ensembl"/>
</dbReference>
<feature type="transmembrane region" description="Helical" evidence="10">
    <location>
        <begin position="100"/>
        <end position="118"/>
    </location>
</feature>
<dbReference type="GO" id="GO:0030322">
    <property type="term" value="P:stabilization of membrane potential"/>
    <property type="evidence" value="ECO:0007669"/>
    <property type="project" value="TreeGrafter"/>
</dbReference>
<sequence length="382" mass="42769">MEATRPSRARRCCLEALERLFPRLCVLCSLVTYTAVSAALFPAIEGSQDLRADDPEFEVFLEKLCGILECNRTVEGGRKQELQELLQKAKPQWFSSSADWSFLRSLFFCCTVISTVGYSHTCPVTRLGRYSCMLYALFGIPLMFLVLTDTGDILATVLSTSYNQFQKLAFHRCPLLKRCSRCPCESRCDTKPVDEAIPGVAINTQEVQDPKPGSCPSAPSSSVELFEKLLAREKENTLHVPPRTRERSKLCPELMSGRLSPSIISSLDAVGPQVARPAMPLPVIALVVFACISCAAAILPVWEKRLDLENAFCFCFITLTAIGFGDIMLEHPHFFPFFSIDIIIGMEIVYTAFRLVQNRLIHLCKSLMLFFARGKFQLPVKK</sequence>
<dbReference type="GeneTree" id="ENSGT00700000104522"/>
<dbReference type="SUPFAM" id="SSF81324">
    <property type="entry name" value="Voltage-gated potassium channels"/>
    <property type="match status" value="2"/>
</dbReference>
<evidence type="ECO:0000256" key="8">
    <source>
        <dbReference type="ARBA" id="ARBA00023303"/>
    </source>
</evidence>
<feature type="domain" description="Potassium channel" evidence="11">
    <location>
        <begin position="292"/>
        <end position="360"/>
    </location>
</feature>
<feature type="transmembrane region" description="Helical" evidence="10">
    <location>
        <begin position="279"/>
        <end position="299"/>
    </location>
</feature>
<dbReference type="PRINTS" id="PR01333">
    <property type="entry name" value="2POREKCHANEL"/>
</dbReference>
<proteinExistence type="inferred from homology"/>
<accession>A0A8C3X6M6</accession>
<dbReference type="GO" id="GO:0032829">
    <property type="term" value="P:regulation of CD4-positive, CD25-positive, alpha-beta regulatory T cell differentiation"/>
    <property type="evidence" value="ECO:0007669"/>
    <property type="project" value="Ensembl"/>
</dbReference>
<feature type="transmembrane region" description="Helical" evidence="10">
    <location>
        <begin position="130"/>
        <end position="148"/>
    </location>
</feature>
<evidence type="ECO:0000256" key="2">
    <source>
        <dbReference type="ARBA" id="ARBA00022448"/>
    </source>
</evidence>
<keyword evidence="2 9" id="KW-0813">Transport</keyword>
<evidence type="ECO:0000256" key="3">
    <source>
        <dbReference type="ARBA" id="ARBA00022692"/>
    </source>
</evidence>
<dbReference type="AlphaFoldDB" id="A0A8C3X6M6"/>
<protein>
    <submittedName>
        <fullName evidence="12">Potassium two pore domain channel subfamily K member 18</fullName>
    </submittedName>
</protein>
<organism evidence="12 13">
    <name type="scientific">Catagonus wagneri</name>
    <name type="common">Chacoan peccary</name>
    <dbReference type="NCBI Taxonomy" id="51154"/>
    <lineage>
        <taxon>Eukaryota</taxon>
        <taxon>Metazoa</taxon>
        <taxon>Chordata</taxon>
        <taxon>Craniata</taxon>
        <taxon>Vertebrata</taxon>
        <taxon>Euteleostomi</taxon>
        <taxon>Mammalia</taxon>
        <taxon>Eutheria</taxon>
        <taxon>Laurasiatheria</taxon>
        <taxon>Artiodactyla</taxon>
        <taxon>Suina</taxon>
        <taxon>Tayassuidae</taxon>
        <taxon>Catagonus</taxon>
    </lineage>
</organism>
<reference evidence="12" key="1">
    <citation type="submission" date="2025-08" db="UniProtKB">
        <authorList>
            <consortium name="Ensembl"/>
        </authorList>
    </citation>
    <scope>IDENTIFICATION</scope>
</reference>
<evidence type="ECO:0000256" key="9">
    <source>
        <dbReference type="RuleBase" id="RU003857"/>
    </source>
</evidence>
<feature type="domain" description="Potassium channel" evidence="11">
    <location>
        <begin position="97"/>
        <end position="154"/>
    </location>
</feature>
<evidence type="ECO:0000256" key="1">
    <source>
        <dbReference type="ARBA" id="ARBA00004141"/>
    </source>
</evidence>
<evidence type="ECO:0000256" key="6">
    <source>
        <dbReference type="ARBA" id="ARBA00023065"/>
    </source>
</evidence>
<keyword evidence="3 9" id="KW-0812">Transmembrane</keyword>
<evidence type="ECO:0000256" key="7">
    <source>
        <dbReference type="ARBA" id="ARBA00023136"/>
    </source>
</evidence>
<evidence type="ECO:0000259" key="11">
    <source>
        <dbReference type="Pfam" id="PF07885"/>
    </source>
</evidence>
<keyword evidence="4" id="KW-0630">Potassium</keyword>
<keyword evidence="13" id="KW-1185">Reference proteome</keyword>
<evidence type="ECO:0000256" key="10">
    <source>
        <dbReference type="SAM" id="Phobius"/>
    </source>
</evidence>
<dbReference type="PANTHER" id="PTHR11003:SF346">
    <property type="entry name" value="POTASSIUM CHANNEL SUBFAMILY K MEMBER 18"/>
    <property type="match status" value="1"/>
</dbReference>
<dbReference type="GO" id="GO:0022841">
    <property type="term" value="F:potassium ion leak channel activity"/>
    <property type="evidence" value="ECO:0007669"/>
    <property type="project" value="TreeGrafter"/>
</dbReference>
<dbReference type="GO" id="GO:0015269">
    <property type="term" value="F:calcium-activated potassium channel activity"/>
    <property type="evidence" value="ECO:0007669"/>
    <property type="project" value="Ensembl"/>
</dbReference>
<reference evidence="12" key="2">
    <citation type="submission" date="2025-09" db="UniProtKB">
        <authorList>
            <consortium name="Ensembl"/>
        </authorList>
    </citation>
    <scope>IDENTIFICATION</scope>
</reference>
<feature type="transmembrane region" description="Helical" evidence="10">
    <location>
        <begin position="311"/>
        <end position="329"/>
    </location>
</feature>
<dbReference type="GO" id="GO:0071467">
    <property type="term" value="P:cellular response to pH"/>
    <property type="evidence" value="ECO:0007669"/>
    <property type="project" value="Ensembl"/>
</dbReference>
<dbReference type="Pfam" id="PF07885">
    <property type="entry name" value="Ion_trans_2"/>
    <property type="match status" value="2"/>
</dbReference>
<keyword evidence="7 10" id="KW-0472">Membrane</keyword>
<evidence type="ECO:0000256" key="4">
    <source>
        <dbReference type="ARBA" id="ARBA00022958"/>
    </source>
</evidence>